<gene>
    <name evidence="2" type="ORF">HMPREF1059_02799</name>
</gene>
<dbReference type="CDD" id="cd09620">
    <property type="entry name" value="CBM9_like_3"/>
    <property type="match status" value="1"/>
</dbReference>
<evidence type="ECO:0000313" key="2">
    <source>
        <dbReference type="EMBL" id="EKN23892.1"/>
    </source>
</evidence>
<dbReference type="GO" id="GO:0030246">
    <property type="term" value="F:carbohydrate binding"/>
    <property type="evidence" value="ECO:0007669"/>
    <property type="project" value="InterPro"/>
</dbReference>
<evidence type="ECO:0000259" key="1">
    <source>
        <dbReference type="Pfam" id="PF16011"/>
    </source>
</evidence>
<dbReference type="Proteomes" id="UP000006262">
    <property type="component" value="Unassembled WGS sequence"/>
</dbReference>
<dbReference type="GO" id="GO:0004553">
    <property type="term" value="F:hydrolase activity, hydrolyzing O-glycosyl compounds"/>
    <property type="evidence" value="ECO:0007669"/>
    <property type="project" value="InterPro"/>
</dbReference>
<evidence type="ECO:0000313" key="3">
    <source>
        <dbReference type="Proteomes" id="UP000006262"/>
    </source>
</evidence>
<reference evidence="2 3" key="1">
    <citation type="submission" date="2012-02" db="EMBL/GenBank/DDBJ databases">
        <title>The Genome Sequence of Parabacteroides distasonis CL09T03C24.</title>
        <authorList>
            <consortium name="The Broad Institute Genome Sequencing Platform"/>
            <person name="Earl A."/>
            <person name="Ward D."/>
            <person name="Feldgarden M."/>
            <person name="Gevers D."/>
            <person name="Zitomersky N.L."/>
            <person name="Coyne M.J."/>
            <person name="Comstock L.E."/>
            <person name="Young S.K."/>
            <person name="Zeng Q."/>
            <person name="Gargeya S."/>
            <person name="Fitzgerald M."/>
            <person name="Haas B."/>
            <person name="Abouelleil A."/>
            <person name="Alvarado L."/>
            <person name="Arachchi H.M."/>
            <person name="Berlin A."/>
            <person name="Chapman S.B."/>
            <person name="Gearin G."/>
            <person name="Goldberg J."/>
            <person name="Griggs A."/>
            <person name="Gujja S."/>
            <person name="Hansen M."/>
            <person name="Heiman D."/>
            <person name="Howarth C."/>
            <person name="Larimer J."/>
            <person name="Lui A."/>
            <person name="MacDonald P.J.P."/>
            <person name="McCowen C."/>
            <person name="Montmayeur A."/>
            <person name="Murphy C."/>
            <person name="Neiman D."/>
            <person name="Pearson M."/>
            <person name="Priest M."/>
            <person name="Roberts A."/>
            <person name="Saif S."/>
            <person name="Shea T."/>
            <person name="Sisk P."/>
            <person name="Stolte C."/>
            <person name="Sykes S."/>
            <person name="Wortman J."/>
            <person name="Nusbaum C."/>
            <person name="Birren B."/>
        </authorList>
    </citation>
    <scope>NUCLEOTIDE SEQUENCE [LARGE SCALE GENOMIC DNA]</scope>
    <source>
        <strain evidence="2 3">CL09T03C24</strain>
    </source>
</reference>
<name>A0AAD2YHI5_PARDI</name>
<feature type="domain" description="Carbohydrate-binding" evidence="1">
    <location>
        <begin position="23"/>
        <end position="212"/>
    </location>
</feature>
<proteinExistence type="predicted"/>
<dbReference type="GO" id="GO:0016052">
    <property type="term" value="P:carbohydrate catabolic process"/>
    <property type="evidence" value="ECO:0007669"/>
    <property type="project" value="InterPro"/>
</dbReference>
<dbReference type="Pfam" id="PF16011">
    <property type="entry name" value="CBM9_2"/>
    <property type="match status" value="1"/>
</dbReference>
<dbReference type="SUPFAM" id="SSF49344">
    <property type="entry name" value="CBD9-like"/>
    <property type="match status" value="1"/>
</dbReference>
<organism evidence="2 3">
    <name type="scientific">Parabacteroides distasonis CL09T03C24</name>
    <dbReference type="NCBI Taxonomy" id="999417"/>
    <lineage>
        <taxon>Bacteria</taxon>
        <taxon>Pseudomonadati</taxon>
        <taxon>Bacteroidota</taxon>
        <taxon>Bacteroidia</taxon>
        <taxon>Bacteroidales</taxon>
        <taxon>Tannerellaceae</taxon>
        <taxon>Parabacteroides</taxon>
    </lineage>
</organism>
<dbReference type="RefSeq" id="WP_005866729.1">
    <property type="nucleotide sequence ID" value="NZ_JH976489.1"/>
</dbReference>
<accession>A0AAD2YHI5</accession>
<dbReference type="EMBL" id="AGZN01000030">
    <property type="protein sequence ID" value="EKN23892.1"/>
    <property type="molecule type" value="Genomic_DNA"/>
</dbReference>
<dbReference type="AlphaFoldDB" id="A0AAD2YHI5"/>
<comment type="caution">
    <text evidence="2">The sequence shown here is derived from an EMBL/GenBank/DDBJ whole genome shotgun (WGS) entry which is preliminary data.</text>
</comment>
<protein>
    <recommendedName>
        <fullName evidence="1">Carbohydrate-binding domain-containing protein</fullName>
    </recommendedName>
</protein>
<dbReference type="InterPro" id="IPR010502">
    <property type="entry name" value="Carb-bd_dom_fam9"/>
</dbReference>
<dbReference type="Gene3D" id="2.60.40.1190">
    <property type="match status" value="1"/>
</dbReference>
<sequence>MKRLKVPTINVLDVLDITSIGSLLEEKAQREYISHANWREYPYKPITVFDIVRSKQNLYIRYTVQGYSLKASYEMDNSSVHKDSCVEFFMKKEGDSHYMNFEFNCIGTCDAARRTSRDIKTSLSQDEYKSIQRLPSLKRQSFAEKKGIYSWSLIVVIPFKLMGLDPENLPEKILGNFYKCADDTEYPHFVSWSPIDLPEPNFHCPEFFGEIYL</sequence>